<dbReference type="EMBL" id="KN824928">
    <property type="protein sequence ID" value="KIK97604.1"/>
    <property type="molecule type" value="Genomic_DNA"/>
</dbReference>
<dbReference type="AlphaFoldDB" id="A0A0D0E7C9"/>
<evidence type="ECO:0000313" key="2">
    <source>
        <dbReference type="Proteomes" id="UP000054538"/>
    </source>
</evidence>
<reference evidence="2" key="2">
    <citation type="submission" date="2015-01" db="EMBL/GenBank/DDBJ databases">
        <title>Evolutionary Origins and Diversification of the Mycorrhizal Mutualists.</title>
        <authorList>
            <consortium name="DOE Joint Genome Institute"/>
            <consortium name="Mycorrhizal Genomics Consortium"/>
            <person name="Kohler A."/>
            <person name="Kuo A."/>
            <person name="Nagy L.G."/>
            <person name="Floudas D."/>
            <person name="Copeland A."/>
            <person name="Barry K.W."/>
            <person name="Cichocki N."/>
            <person name="Veneault-Fourrey C."/>
            <person name="LaButti K."/>
            <person name="Lindquist E.A."/>
            <person name="Lipzen A."/>
            <person name="Lundell T."/>
            <person name="Morin E."/>
            <person name="Murat C."/>
            <person name="Riley R."/>
            <person name="Ohm R."/>
            <person name="Sun H."/>
            <person name="Tunlid A."/>
            <person name="Henrissat B."/>
            <person name="Grigoriev I.V."/>
            <person name="Hibbett D.S."/>
            <person name="Martin F."/>
        </authorList>
    </citation>
    <scope>NUCLEOTIDE SEQUENCE [LARGE SCALE GENOMIC DNA]</scope>
    <source>
        <strain evidence="2">Ve08.2h10</strain>
    </source>
</reference>
<dbReference type="InParanoid" id="A0A0D0E7C9"/>
<reference evidence="1 2" key="1">
    <citation type="submission" date="2014-04" db="EMBL/GenBank/DDBJ databases">
        <authorList>
            <consortium name="DOE Joint Genome Institute"/>
            <person name="Kuo A."/>
            <person name="Kohler A."/>
            <person name="Jargeat P."/>
            <person name="Nagy L.G."/>
            <person name="Floudas D."/>
            <person name="Copeland A."/>
            <person name="Barry K.W."/>
            <person name="Cichocki N."/>
            <person name="Veneault-Fourrey C."/>
            <person name="LaButti K."/>
            <person name="Lindquist E.A."/>
            <person name="Lipzen A."/>
            <person name="Lundell T."/>
            <person name="Morin E."/>
            <person name="Murat C."/>
            <person name="Sun H."/>
            <person name="Tunlid A."/>
            <person name="Henrissat B."/>
            <person name="Grigoriev I.V."/>
            <person name="Hibbett D.S."/>
            <person name="Martin F."/>
            <person name="Nordberg H.P."/>
            <person name="Cantor M.N."/>
            <person name="Hua S.X."/>
        </authorList>
    </citation>
    <scope>NUCLEOTIDE SEQUENCE [LARGE SCALE GENOMIC DNA]</scope>
    <source>
        <strain evidence="1 2">Ve08.2h10</strain>
    </source>
</reference>
<name>A0A0D0E7C9_9AGAM</name>
<keyword evidence="2" id="KW-1185">Reference proteome</keyword>
<dbReference type="HOGENOM" id="CLU_2352338_0_0_1"/>
<sequence length="113" mass="11873">MVKVRDIRASSSGVIDGFQISGAKVLAFTLGLRRMLSLRALSGGSVGDRADFGMASGSSYMGEDLERSKNDLSVSKIDGGLYEPIEVMDPARVLPGLRREGTSSMGAGDSSRS</sequence>
<gene>
    <name evidence="1" type="ORF">PAXRUDRAFT_135963</name>
</gene>
<accession>A0A0D0E7C9</accession>
<protein>
    <submittedName>
        <fullName evidence="1">Uncharacterized protein</fullName>
    </submittedName>
</protein>
<proteinExistence type="predicted"/>
<dbReference type="OrthoDB" id="10548983at2759"/>
<dbReference type="Proteomes" id="UP000054538">
    <property type="component" value="Unassembled WGS sequence"/>
</dbReference>
<evidence type="ECO:0000313" key="1">
    <source>
        <dbReference type="EMBL" id="KIK97604.1"/>
    </source>
</evidence>
<organism evidence="1 2">
    <name type="scientific">Paxillus rubicundulus Ve08.2h10</name>
    <dbReference type="NCBI Taxonomy" id="930991"/>
    <lineage>
        <taxon>Eukaryota</taxon>
        <taxon>Fungi</taxon>
        <taxon>Dikarya</taxon>
        <taxon>Basidiomycota</taxon>
        <taxon>Agaricomycotina</taxon>
        <taxon>Agaricomycetes</taxon>
        <taxon>Agaricomycetidae</taxon>
        <taxon>Boletales</taxon>
        <taxon>Paxilineae</taxon>
        <taxon>Paxillaceae</taxon>
        <taxon>Paxillus</taxon>
    </lineage>
</organism>